<evidence type="ECO:0000256" key="1">
    <source>
        <dbReference type="ARBA" id="ARBA00004651"/>
    </source>
</evidence>
<comment type="caution">
    <text evidence="12">The sequence shown here is derived from an EMBL/GenBank/DDBJ whole genome shotgun (WGS) entry which is preliminary data.</text>
</comment>
<evidence type="ECO:0000256" key="10">
    <source>
        <dbReference type="HAMAP-Rule" id="MF_02078"/>
    </source>
</evidence>
<dbReference type="PRINTS" id="PR01806">
    <property type="entry name" value="VIRFACTRMVIN"/>
</dbReference>
<dbReference type="GO" id="GO:0015648">
    <property type="term" value="F:lipid-linked peptidoglycan transporter activity"/>
    <property type="evidence" value="ECO:0007669"/>
    <property type="project" value="UniProtKB-UniRule"/>
</dbReference>
<dbReference type="NCBIfam" id="TIGR01695">
    <property type="entry name" value="murJ_mviN"/>
    <property type="match status" value="1"/>
</dbReference>
<comment type="pathway">
    <text evidence="10">Cell wall biogenesis; peptidoglycan biosynthesis.</text>
</comment>
<gene>
    <name evidence="10" type="primary">murJ</name>
    <name evidence="12" type="ORF">Llon_0460</name>
</gene>
<keyword evidence="2 10" id="KW-1003">Cell membrane</keyword>
<feature type="transmembrane region" description="Helical" evidence="10">
    <location>
        <begin position="199"/>
        <end position="220"/>
    </location>
</feature>
<comment type="function">
    <text evidence="8 10 11">Involved in peptidoglycan biosynthesis. Transports lipid-linked peptidoglycan precursors from the inner to the outer leaflet of the cytoplasmic membrane.</text>
</comment>
<keyword evidence="5 10" id="KW-0573">Peptidoglycan synthesis</keyword>
<evidence type="ECO:0000256" key="11">
    <source>
        <dbReference type="PIRNR" id="PIRNR002869"/>
    </source>
</evidence>
<comment type="subcellular location">
    <subcellularLocation>
        <location evidence="10">Cell inner membrane</location>
        <topology evidence="10">Multi-pass membrane protein</topology>
    </subcellularLocation>
    <subcellularLocation>
        <location evidence="1">Cell membrane</location>
        <topology evidence="1">Multi-pass membrane protein</topology>
    </subcellularLocation>
</comment>
<keyword evidence="4 10" id="KW-0133">Cell shape</keyword>
<dbReference type="UniPathway" id="UPA00219"/>
<dbReference type="PIRSF" id="PIRSF002869">
    <property type="entry name" value="MviN"/>
    <property type="match status" value="1"/>
</dbReference>
<feature type="transmembrane region" description="Helical" evidence="10">
    <location>
        <begin position="240"/>
        <end position="265"/>
    </location>
</feature>
<dbReference type="GO" id="GO:0034204">
    <property type="term" value="P:lipid translocation"/>
    <property type="evidence" value="ECO:0007669"/>
    <property type="project" value="TreeGrafter"/>
</dbReference>
<keyword evidence="6 10" id="KW-1133">Transmembrane helix</keyword>
<sequence length="524" mass="57292">MAVPETIVPKQQSLLRSTTLVSLMTFISRIMGFARDMTLAHFFGASVGMDAFLIAFKIPNFMRRLFAEGAFSQAFVPVLAEYQETRTIEEVRLFLARIAGTLSAILTLVTLVGIIASPYIVFIFAPGFGEGSPRSLMAIEMLRLTFPYLMLVSLTAMAGAILNTYGYFGVPAFTPVLLNISMIVAAVFASPHFSNPVIALAWGVLFAGIAQLLFQLPFLYQRKLLVKPRLLFSDPGVRRVLKLMVPALFGVSIAQINLLIDTIFASFLKVGSVSWLFFSDRLTDFPLGVFGVAIATVILPHLSRRHTEHSVELFSKALDWGLRLLLLIGVPSALGLALFAMPLISSCFAYGKFSLFDVLQTQKSLFTLALGVPAFMMVKVLASGFYARQNIKTPVKVGAAAMVVNTIFCALLIGPLEHAGLTLASTIAGYVNCAILFLLLVRRRIYIPLPGWGKFILQLLIANMIMSMYLLWAVGDASYWMDLAAIARLGLLLGHVLAALVIYILSLILCGMRPAQFRGQIGAV</sequence>
<dbReference type="CDD" id="cd13123">
    <property type="entry name" value="MATE_MurJ_like"/>
    <property type="match status" value="1"/>
</dbReference>
<reference evidence="12 13" key="1">
    <citation type="submission" date="2015-11" db="EMBL/GenBank/DDBJ databases">
        <title>Genomic analysis of 38 Legionella species identifies large and diverse effector repertoires.</title>
        <authorList>
            <person name="Burstein D."/>
            <person name="Amaro F."/>
            <person name="Zusman T."/>
            <person name="Lifshitz Z."/>
            <person name="Cohen O."/>
            <person name="Gilbert J.A."/>
            <person name="Pupko T."/>
            <person name="Shuman H.A."/>
            <person name="Segal G."/>
        </authorList>
    </citation>
    <scope>NUCLEOTIDE SEQUENCE [LARGE SCALE GENOMIC DNA]</scope>
    <source>
        <strain evidence="12 13">ATCC 49505</strain>
    </source>
</reference>
<keyword evidence="10" id="KW-0997">Cell inner membrane</keyword>
<dbReference type="GO" id="GO:0008360">
    <property type="term" value="P:regulation of cell shape"/>
    <property type="evidence" value="ECO:0007669"/>
    <property type="project" value="UniProtKB-UniRule"/>
</dbReference>
<evidence type="ECO:0000256" key="5">
    <source>
        <dbReference type="ARBA" id="ARBA00022984"/>
    </source>
</evidence>
<protein>
    <recommendedName>
        <fullName evidence="10">Probable lipid II flippase MurJ</fullName>
    </recommendedName>
</protein>
<proteinExistence type="inferred from homology"/>
<evidence type="ECO:0000256" key="7">
    <source>
        <dbReference type="ARBA" id="ARBA00023136"/>
    </source>
</evidence>
<feature type="transmembrane region" description="Helical" evidence="10">
    <location>
        <begin position="419"/>
        <end position="440"/>
    </location>
</feature>
<feature type="transmembrane region" description="Helical" evidence="10">
    <location>
        <begin position="452"/>
        <end position="474"/>
    </location>
</feature>
<evidence type="ECO:0000256" key="6">
    <source>
        <dbReference type="ARBA" id="ARBA00022989"/>
    </source>
</evidence>
<dbReference type="OrthoDB" id="9816572at2"/>
<dbReference type="Pfam" id="PF03023">
    <property type="entry name" value="MurJ"/>
    <property type="match status" value="1"/>
</dbReference>
<feature type="transmembrane region" description="Helical" evidence="10">
    <location>
        <begin position="285"/>
        <end position="303"/>
    </location>
</feature>
<evidence type="ECO:0000313" key="13">
    <source>
        <dbReference type="Proteomes" id="UP000054997"/>
    </source>
</evidence>
<dbReference type="HAMAP" id="MF_02078">
    <property type="entry name" value="MurJ_MviN"/>
    <property type="match status" value="1"/>
</dbReference>
<dbReference type="GO" id="GO:0005886">
    <property type="term" value="C:plasma membrane"/>
    <property type="evidence" value="ECO:0007669"/>
    <property type="project" value="UniProtKB-SubCell"/>
</dbReference>
<feature type="transmembrane region" description="Helical" evidence="10">
    <location>
        <begin position="486"/>
        <end position="510"/>
    </location>
</feature>
<evidence type="ECO:0000256" key="2">
    <source>
        <dbReference type="ARBA" id="ARBA00022475"/>
    </source>
</evidence>
<evidence type="ECO:0000256" key="9">
    <source>
        <dbReference type="ARBA" id="ARBA00061532"/>
    </source>
</evidence>
<dbReference type="InterPro" id="IPR004268">
    <property type="entry name" value="MurJ"/>
</dbReference>
<evidence type="ECO:0000256" key="8">
    <source>
        <dbReference type="ARBA" id="ARBA00060041"/>
    </source>
</evidence>
<dbReference type="GO" id="GO:0071555">
    <property type="term" value="P:cell wall organization"/>
    <property type="evidence" value="ECO:0007669"/>
    <property type="project" value="UniProtKB-UniRule"/>
</dbReference>
<dbReference type="PATRIC" id="fig|45068.5.peg.495"/>
<evidence type="ECO:0000256" key="4">
    <source>
        <dbReference type="ARBA" id="ARBA00022960"/>
    </source>
</evidence>
<dbReference type="AlphaFoldDB" id="A0A0W0VRF6"/>
<keyword evidence="13" id="KW-1185">Reference proteome</keyword>
<feature type="transmembrane region" description="Helical" evidence="10">
    <location>
        <begin position="145"/>
        <end position="165"/>
    </location>
</feature>
<feature type="transmembrane region" description="Helical" evidence="10">
    <location>
        <begin position="102"/>
        <end position="125"/>
    </location>
</feature>
<dbReference type="EMBL" id="LNYK01000007">
    <property type="protein sequence ID" value="KTD22586.1"/>
    <property type="molecule type" value="Genomic_DNA"/>
</dbReference>
<feature type="transmembrane region" description="Helical" evidence="10">
    <location>
        <begin position="364"/>
        <end position="382"/>
    </location>
</feature>
<keyword evidence="7 10" id="KW-0472">Membrane</keyword>
<keyword evidence="10 11" id="KW-0813">Transport</keyword>
<dbReference type="PANTHER" id="PTHR47019">
    <property type="entry name" value="LIPID II FLIPPASE MURJ"/>
    <property type="match status" value="1"/>
</dbReference>
<feature type="transmembrane region" description="Helical" evidence="10">
    <location>
        <begin position="324"/>
        <end position="344"/>
    </location>
</feature>
<feature type="transmembrane region" description="Helical" evidence="10">
    <location>
        <begin position="394"/>
        <end position="413"/>
    </location>
</feature>
<evidence type="ECO:0000313" key="12">
    <source>
        <dbReference type="EMBL" id="KTD22586.1"/>
    </source>
</evidence>
<feature type="transmembrane region" description="Helical" evidence="10">
    <location>
        <begin position="38"/>
        <end position="56"/>
    </location>
</feature>
<dbReference type="STRING" id="45068.Llon_0460"/>
<dbReference type="InterPro" id="IPR051050">
    <property type="entry name" value="Lipid_II_flippase_MurJ/MviN"/>
</dbReference>
<dbReference type="RefSeq" id="WP_058528478.1">
    <property type="nucleotide sequence ID" value="NZ_CAAAHZ010000001.1"/>
</dbReference>
<keyword evidence="10 11" id="KW-0961">Cell wall biogenesis/degradation</keyword>
<evidence type="ECO:0000256" key="3">
    <source>
        <dbReference type="ARBA" id="ARBA00022692"/>
    </source>
</evidence>
<feature type="transmembrane region" description="Helical" evidence="10">
    <location>
        <begin position="172"/>
        <end position="193"/>
    </location>
</feature>
<feature type="transmembrane region" description="Helical" evidence="10">
    <location>
        <begin position="14"/>
        <end position="32"/>
    </location>
</feature>
<keyword evidence="3 10" id="KW-0812">Transmembrane</keyword>
<dbReference type="PANTHER" id="PTHR47019:SF1">
    <property type="entry name" value="LIPID II FLIPPASE MURJ"/>
    <property type="match status" value="1"/>
</dbReference>
<organism evidence="12 13">
    <name type="scientific">Legionella londiniensis</name>
    <dbReference type="NCBI Taxonomy" id="45068"/>
    <lineage>
        <taxon>Bacteria</taxon>
        <taxon>Pseudomonadati</taxon>
        <taxon>Pseudomonadota</taxon>
        <taxon>Gammaproteobacteria</taxon>
        <taxon>Legionellales</taxon>
        <taxon>Legionellaceae</taxon>
        <taxon>Legionella</taxon>
    </lineage>
</organism>
<name>A0A0W0VRF6_9GAMM</name>
<comment type="similarity">
    <text evidence="9 10 11">Belongs to the MurJ/MviN family.</text>
</comment>
<dbReference type="Proteomes" id="UP000054997">
    <property type="component" value="Unassembled WGS sequence"/>
</dbReference>
<dbReference type="GO" id="GO:0009252">
    <property type="term" value="P:peptidoglycan biosynthetic process"/>
    <property type="evidence" value="ECO:0007669"/>
    <property type="project" value="UniProtKB-UniRule"/>
</dbReference>
<accession>A0A0W0VRF6</accession>